<name>A0ABR0AR05_9CRUS</name>
<keyword evidence="2" id="KW-1185">Reference proteome</keyword>
<proteinExistence type="predicted"/>
<protein>
    <submittedName>
        <fullName evidence="1">Uncharacterized protein</fullName>
    </submittedName>
</protein>
<sequence>MLKGITISKPFKGANQFDLEFETKKIMKSAPELFQRVKQSLGKDNSIPRDISEDSSLNGYGVGVMFLTQFRDCFVLCFSI</sequence>
<accession>A0ABR0AR05</accession>
<reference evidence="1 2" key="1">
    <citation type="journal article" date="2023" name="Nucleic Acids Res.">
        <title>The hologenome of Daphnia magna reveals possible DNA methylation and microbiome-mediated evolution of the host genome.</title>
        <authorList>
            <person name="Chaturvedi A."/>
            <person name="Li X."/>
            <person name="Dhandapani V."/>
            <person name="Marshall H."/>
            <person name="Kissane S."/>
            <person name="Cuenca-Cambronero M."/>
            <person name="Asole G."/>
            <person name="Calvet F."/>
            <person name="Ruiz-Romero M."/>
            <person name="Marangio P."/>
            <person name="Guigo R."/>
            <person name="Rago D."/>
            <person name="Mirbahai L."/>
            <person name="Eastwood N."/>
            <person name="Colbourne J.K."/>
            <person name="Zhou J."/>
            <person name="Mallon E."/>
            <person name="Orsini L."/>
        </authorList>
    </citation>
    <scope>NUCLEOTIDE SEQUENCE [LARGE SCALE GENOMIC DNA]</scope>
    <source>
        <strain evidence="1">LRV0_1</strain>
    </source>
</reference>
<evidence type="ECO:0000313" key="2">
    <source>
        <dbReference type="Proteomes" id="UP001234178"/>
    </source>
</evidence>
<organism evidence="1 2">
    <name type="scientific">Daphnia magna</name>
    <dbReference type="NCBI Taxonomy" id="35525"/>
    <lineage>
        <taxon>Eukaryota</taxon>
        <taxon>Metazoa</taxon>
        <taxon>Ecdysozoa</taxon>
        <taxon>Arthropoda</taxon>
        <taxon>Crustacea</taxon>
        <taxon>Branchiopoda</taxon>
        <taxon>Diplostraca</taxon>
        <taxon>Cladocera</taxon>
        <taxon>Anomopoda</taxon>
        <taxon>Daphniidae</taxon>
        <taxon>Daphnia</taxon>
    </lineage>
</organism>
<comment type="caution">
    <text evidence="1">The sequence shown here is derived from an EMBL/GenBank/DDBJ whole genome shotgun (WGS) entry which is preliminary data.</text>
</comment>
<gene>
    <name evidence="1" type="ORF">OUZ56_016584</name>
</gene>
<evidence type="ECO:0000313" key="1">
    <source>
        <dbReference type="EMBL" id="KAK4027542.1"/>
    </source>
</evidence>
<dbReference type="EMBL" id="JAOYFB010000038">
    <property type="protein sequence ID" value="KAK4027542.1"/>
    <property type="molecule type" value="Genomic_DNA"/>
</dbReference>
<dbReference type="Proteomes" id="UP001234178">
    <property type="component" value="Unassembled WGS sequence"/>
</dbReference>